<dbReference type="AlphaFoldDB" id="A0AAF3EMJ2"/>
<sequence length="178" mass="21053">MEQPQSRLQKKRGWKRKDCKRNNGMTEKRNDKLCEQSFCQNFLEVFRSARMFKRFVFTLDQLRTDYHTFMRYRDCGACCQELTDAAKTIINRRFFTTFPVLGEKATPHDRSFLFIQTTSSVISENLEEIALDVESLDSKTKRIHLKHEACQQQSEYRNEESTKNGCIRIVPFNVSSKD</sequence>
<accession>A0AAF3EMJ2</accession>
<feature type="region of interest" description="Disordered" evidence="1">
    <location>
        <begin position="1"/>
        <end position="23"/>
    </location>
</feature>
<proteinExistence type="predicted"/>
<feature type="compositionally biased region" description="Basic residues" evidence="1">
    <location>
        <begin position="8"/>
        <end position="19"/>
    </location>
</feature>
<name>A0AAF3EMJ2_9BILA</name>
<keyword evidence="2" id="KW-1185">Reference proteome</keyword>
<dbReference type="Proteomes" id="UP000887575">
    <property type="component" value="Unassembled WGS sequence"/>
</dbReference>
<evidence type="ECO:0000256" key="1">
    <source>
        <dbReference type="SAM" id="MobiDB-lite"/>
    </source>
</evidence>
<organism evidence="2 3">
    <name type="scientific">Mesorhabditis belari</name>
    <dbReference type="NCBI Taxonomy" id="2138241"/>
    <lineage>
        <taxon>Eukaryota</taxon>
        <taxon>Metazoa</taxon>
        <taxon>Ecdysozoa</taxon>
        <taxon>Nematoda</taxon>
        <taxon>Chromadorea</taxon>
        <taxon>Rhabditida</taxon>
        <taxon>Rhabditina</taxon>
        <taxon>Rhabditomorpha</taxon>
        <taxon>Rhabditoidea</taxon>
        <taxon>Rhabditidae</taxon>
        <taxon>Mesorhabditinae</taxon>
        <taxon>Mesorhabditis</taxon>
    </lineage>
</organism>
<dbReference type="WBParaSite" id="MBELARI_LOCUS15257">
    <property type="protein sequence ID" value="MBELARI_LOCUS15257"/>
    <property type="gene ID" value="MBELARI_LOCUS15257"/>
</dbReference>
<evidence type="ECO:0000313" key="3">
    <source>
        <dbReference type="WBParaSite" id="MBELARI_LOCUS15257"/>
    </source>
</evidence>
<protein>
    <submittedName>
        <fullName evidence="3">Uncharacterized protein</fullName>
    </submittedName>
</protein>
<reference evidence="3" key="1">
    <citation type="submission" date="2024-02" db="UniProtKB">
        <authorList>
            <consortium name="WormBaseParasite"/>
        </authorList>
    </citation>
    <scope>IDENTIFICATION</scope>
</reference>
<evidence type="ECO:0000313" key="2">
    <source>
        <dbReference type="Proteomes" id="UP000887575"/>
    </source>
</evidence>